<keyword evidence="2" id="KW-0413">Isomerase</keyword>
<evidence type="ECO:0000313" key="3">
    <source>
        <dbReference type="EMBL" id="KAK7735757.1"/>
    </source>
</evidence>
<dbReference type="Pfam" id="PF01177">
    <property type="entry name" value="Asp_Glu_race"/>
    <property type="match status" value="1"/>
</dbReference>
<dbReference type="SUPFAM" id="SSF53681">
    <property type="entry name" value="Aspartate/glutamate racemase"/>
    <property type="match status" value="2"/>
</dbReference>
<reference evidence="3 4" key="1">
    <citation type="submission" date="2024-02" db="EMBL/GenBank/DDBJ databases">
        <title>De novo assembly and annotation of 12 fungi associated with fruit tree decline syndrome in Ontario, Canada.</title>
        <authorList>
            <person name="Sulman M."/>
            <person name="Ellouze W."/>
            <person name="Ilyukhin E."/>
        </authorList>
    </citation>
    <scope>NUCLEOTIDE SEQUENCE [LARGE SCALE GENOMIC DNA]</scope>
    <source>
        <strain evidence="3 4">M169</strain>
    </source>
</reference>
<evidence type="ECO:0008006" key="5">
    <source>
        <dbReference type="Google" id="ProtNLM"/>
    </source>
</evidence>
<comment type="similarity">
    <text evidence="1">Belongs to the aspartate/glutamate racemases family.</text>
</comment>
<dbReference type="InterPro" id="IPR004380">
    <property type="entry name" value="Asp_race"/>
</dbReference>
<dbReference type="InterPro" id="IPR015942">
    <property type="entry name" value="Asp/Glu/hydantoin_racemase"/>
</dbReference>
<proteinExistence type="inferred from homology"/>
<dbReference type="Proteomes" id="UP001430848">
    <property type="component" value="Unassembled WGS sequence"/>
</dbReference>
<organism evidence="3 4">
    <name type="scientific">Diaporthe eres</name>
    <name type="common">Phomopsis oblonga</name>
    <dbReference type="NCBI Taxonomy" id="83184"/>
    <lineage>
        <taxon>Eukaryota</taxon>
        <taxon>Fungi</taxon>
        <taxon>Dikarya</taxon>
        <taxon>Ascomycota</taxon>
        <taxon>Pezizomycotina</taxon>
        <taxon>Sordariomycetes</taxon>
        <taxon>Sordariomycetidae</taxon>
        <taxon>Diaporthales</taxon>
        <taxon>Diaporthaceae</taxon>
        <taxon>Diaporthe</taxon>
        <taxon>Diaporthe eres species complex</taxon>
    </lineage>
</organism>
<dbReference type="Gene3D" id="3.40.50.1860">
    <property type="match status" value="2"/>
</dbReference>
<name>A0ABR1PFR6_DIAER</name>
<comment type="caution">
    <text evidence="3">The sequence shown here is derived from an EMBL/GenBank/DDBJ whole genome shotgun (WGS) entry which is preliminary data.</text>
</comment>
<sequence>MDSMKTIGLLGGMSYHSTALYYTSINGHVQRELGGAASASMIMHSFNHAETSALFTAGDWDAAADKLIAASKGLRLAGAQGLAIGCNIGHKVAGRVEAEAGLPLLHIADAAADEIKRRGLSKIGLLATKTVMEDDFIKGRLSEKAGVEVLIPEQEEMIAMNKAIFEELSAGIFRDETRARTAAVVDGLIKNGAQVVLLACTELQFVVKAEDVAVPLLDTMELHAKGIADWVLAE</sequence>
<dbReference type="PANTHER" id="PTHR21198">
    <property type="entry name" value="GLUTAMATE RACEMASE"/>
    <property type="match status" value="1"/>
</dbReference>
<dbReference type="NCBIfam" id="TIGR00035">
    <property type="entry name" value="asp_race"/>
    <property type="match status" value="1"/>
</dbReference>
<evidence type="ECO:0000256" key="2">
    <source>
        <dbReference type="ARBA" id="ARBA00023235"/>
    </source>
</evidence>
<dbReference type="PANTHER" id="PTHR21198:SF7">
    <property type="entry name" value="ASPARTATE-GLUTAMATE RACEMASE FAMILY"/>
    <property type="match status" value="1"/>
</dbReference>
<gene>
    <name evidence="3" type="ORF">SLS63_003715</name>
</gene>
<dbReference type="EMBL" id="JAKNSF020000012">
    <property type="protein sequence ID" value="KAK7735757.1"/>
    <property type="molecule type" value="Genomic_DNA"/>
</dbReference>
<protein>
    <recommendedName>
        <fullName evidence="5">Aspartate racemase</fullName>
    </recommendedName>
</protein>
<keyword evidence="4" id="KW-1185">Reference proteome</keyword>
<accession>A0ABR1PFR6</accession>
<evidence type="ECO:0000256" key="1">
    <source>
        <dbReference type="ARBA" id="ARBA00007847"/>
    </source>
</evidence>
<evidence type="ECO:0000313" key="4">
    <source>
        <dbReference type="Proteomes" id="UP001430848"/>
    </source>
</evidence>
<dbReference type="InterPro" id="IPR001920">
    <property type="entry name" value="Asp/Glu_race"/>
</dbReference>